<dbReference type="GO" id="GO:0016787">
    <property type="term" value="F:hydrolase activity"/>
    <property type="evidence" value="ECO:0007669"/>
    <property type="project" value="UniProtKB-KW"/>
</dbReference>
<dbReference type="Pfam" id="PF01738">
    <property type="entry name" value="DLH"/>
    <property type="match status" value="1"/>
</dbReference>
<comment type="caution">
    <text evidence="2">The sequence shown here is derived from an EMBL/GenBank/DDBJ whole genome shotgun (WGS) entry which is preliminary data.</text>
</comment>
<dbReference type="RefSeq" id="WP_149838161.1">
    <property type="nucleotide sequence ID" value="NZ_VUOC01000002.1"/>
</dbReference>
<reference evidence="2 3" key="1">
    <citation type="submission" date="2019-09" db="EMBL/GenBank/DDBJ databases">
        <title>Chitinophaga ginsengihumi sp. nov., isolated from soil of ginseng rhizosphere.</title>
        <authorList>
            <person name="Lee J."/>
        </authorList>
    </citation>
    <scope>NUCLEOTIDE SEQUENCE [LARGE SCALE GENOMIC DNA]</scope>
    <source>
        <strain evidence="2 3">BN140078</strain>
    </source>
</reference>
<gene>
    <name evidence="2" type="ORF">F0L74_12305</name>
</gene>
<dbReference type="Proteomes" id="UP000324611">
    <property type="component" value="Unassembled WGS sequence"/>
</dbReference>
<evidence type="ECO:0000313" key="2">
    <source>
        <dbReference type="EMBL" id="KAA2243285.1"/>
    </source>
</evidence>
<keyword evidence="3" id="KW-1185">Reference proteome</keyword>
<proteinExistence type="predicted"/>
<evidence type="ECO:0000313" key="3">
    <source>
        <dbReference type="Proteomes" id="UP000324611"/>
    </source>
</evidence>
<dbReference type="PANTHER" id="PTHR46623">
    <property type="entry name" value="CARBOXYMETHYLENEBUTENOLIDASE-RELATED"/>
    <property type="match status" value="1"/>
</dbReference>
<accession>A0A5B2VVZ6</accession>
<keyword evidence="2" id="KW-0378">Hydrolase</keyword>
<dbReference type="AlphaFoldDB" id="A0A5B2VVZ6"/>
<dbReference type="EMBL" id="VUOC01000002">
    <property type="protein sequence ID" value="KAA2243285.1"/>
    <property type="molecule type" value="Genomic_DNA"/>
</dbReference>
<reference evidence="2 3" key="2">
    <citation type="submission" date="2019-09" db="EMBL/GenBank/DDBJ databases">
        <authorList>
            <person name="Jin C."/>
        </authorList>
    </citation>
    <scope>NUCLEOTIDE SEQUENCE [LARGE SCALE GENOMIC DNA]</scope>
    <source>
        <strain evidence="2 3">BN140078</strain>
    </source>
</reference>
<evidence type="ECO:0000259" key="1">
    <source>
        <dbReference type="Pfam" id="PF01738"/>
    </source>
</evidence>
<dbReference type="InterPro" id="IPR002925">
    <property type="entry name" value="Dienelactn_hydro"/>
</dbReference>
<feature type="domain" description="Dienelactone hydrolase" evidence="1">
    <location>
        <begin position="21"/>
        <end position="193"/>
    </location>
</feature>
<dbReference type="PANTHER" id="PTHR46623:SF7">
    <property type="entry name" value="CARBOXYMETHYLENEBUTENOLIDASE"/>
    <property type="match status" value="1"/>
</dbReference>
<organism evidence="2 3">
    <name type="scientific">Chitinophaga agrisoli</name>
    <dbReference type="NCBI Taxonomy" id="2607653"/>
    <lineage>
        <taxon>Bacteria</taxon>
        <taxon>Pseudomonadati</taxon>
        <taxon>Bacteroidota</taxon>
        <taxon>Chitinophagia</taxon>
        <taxon>Chitinophagales</taxon>
        <taxon>Chitinophagaceae</taxon>
        <taxon>Chitinophaga</taxon>
    </lineage>
</organism>
<sequence length="218" mass="24198">MKRFFHDTVRIPVGRASLEAELTLPQGSNAIVIFAHASSRSRFCKRYKKVAYQLQQEGYSTLLLDLLTHEEDIAYYYTRVDIKLLTDRMMAVTEWLESNPRTAQLSMGYFGAGTGAAAALKAASQRPQVQAIVCRGGSPDLVTDVLPEIEAPTLLIAGSMDHHVLKHNRSAFEHLQCPKQLLEIAGAGQMFVEGQAMDVVMEATTDWFHQYLAVAPTV</sequence>
<name>A0A5B2VVZ6_9BACT</name>
<dbReference type="SUPFAM" id="SSF53474">
    <property type="entry name" value="alpha/beta-Hydrolases"/>
    <property type="match status" value="1"/>
</dbReference>
<dbReference type="Gene3D" id="3.40.50.1820">
    <property type="entry name" value="alpha/beta hydrolase"/>
    <property type="match status" value="1"/>
</dbReference>
<dbReference type="InterPro" id="IPR051049">
    <property type="entry name" value="Dienelactone_hydrolase-like"/>
</dbReference>
<dbReference type="InterPro" id="IPR029058">
    <property type="entry name" value="AB_hydrolase_fold"/>
</dbReference>
<protein>
    <submittedName>
        <fullName evidence="2">Alpha/beta hydrolase</fullName>
    </submittedName>
</protein>